<keyword evidence="4" id="KW-1185">Reference proteome</keyword>
<evidence type="ECO:0000313" key="4">
    <source>
        <dbReference type="Proteomes" id="UP000566819"/>
    </source>
</evidence>
<comment type="caution">
    <text evidence="3">The sequence shown here is derived from an EMBL/GenBank/DDBJ whole genome shotgun (WGS) entry which is preliminary data.</text>
</comment>
<name>A0A8H4RRC5_9HELO</name>
<proteinExistence type="predicted"/>
<dbReference type="InterPro" id="IPR058251">
    <property type="entry name" value="zf_Tbcl_3"/>
</dbReference>
<dbReference type="Proteomes" id="UP000566819">
    <property type="component" value="Unassembled WGS sequence"/>
</dbReference>
<sequence>MASESLHHVNSFATHSKTCPLHESEKNKLCSGKLRKGGQCINKALPPFEPWLMPTCKVHRDQTKYSTLCRAVLECGFRCGRSCEFKVHENQLCPEHLETPMSCYFLKIPIELRFRIYGYLLPDMIIPAQLGRGPPSPFGMNRSLKSDGEPVCTSILRVNHQIHDESTSILYGSNTFTINLNTYGLVMLGKEQNPENLALQDYQAQLMLFEQQNIRRRLMQMNNPVVLPQPAMSPQQAMQLAQQQAQQQQTAQQNMQLAQVRAQVARNNMAQLAFTSFPVQPQVRQGPVPVTNYYQPSPGLGPYPQAQLYFEPIWTPSVDEKYFRGIHSFLVEINLVPSMQWNNGPMPGNMINGISPPGWTNKNLETQIYGYCDHLHRLVKRLLLSKNRISSLEVSINFHNTSVAHAEVFDAARILLEPLKHLKARRANLLSINVADQQGRTSDLLQPHWVPSPAYQSFDQYLGEWNQALTSPEPAREYTPIFEAYWQIDKLVSTIMNHPVHPFNRDQTLGEFPDLLHAAKIAREAENVTGFGEIWERVVNIWIDHLSAEKAYHESVANSISSIYDLVKNDD</sequence>
<dbReference type="InterPro" id="IPR058252">
    <property type="entry name" value="zf_Tbcl_4"/>
</dbReference>
<dbReference type="OrthoDB" id="5600002at2759"/>
<feature type="domain" description="Probable treble clef zinc finger" evidence="1">
    <location>
        <begin position="27"/>
        <end position="65"/>
    </location>
</feature>
<reference evidence="3 4" key="1">
    <citation type="submission" date="2020-03" db="EMBL/GenBank/DDBJ databases">
        <title>Draft Genome Sequence of Cudoniella acicularis.</title>
        <authorList>
            <person name="Buettner E."/>
            <person name="Kellner H."/>
        </authorList>
    </citation>
    <scope>NUCLEOTIDE SEQUENCE [LARGE SCALE GENOMIC DNA]</scope>
    <source>
        <strain evidence="3 4">DSM 108380</strain>
    </source>
</reference>
<dbReference type="EMBL" id="JAAMPI010000222">
    <property type="protein sequence ID" value="KAF4633918.1"/>
    <property type="molecule type" value="Genomic_DNA"/>
</dbReference>
<accession>A0A8H4RRC5</accession>
<evidence type="ECO:0000259" key="2">
    <source>
        <dbReference type="Pfam" id="PF26648"/>
    </source>
</evidence>
<protein>
    <submittedName>
        <fullName evidence="3">Uncharacterized protein</fullName>
    </submittedName>
</protein>
<evidence type="ECO:0000313" key="3">
    <source>
        <dbReference type="EMBL" id="KAF4633918.1"/>
    </source>
</evidence>
<evidence type="ECO:0000259" key="1">
    <source>
        <dbReference type="Pfam" id="PF26647"/>
    </source>
</evidence>
<dbReference type="Pfam" id="PF26647">
    <property type="entry name" value="zf_Tbcl_3"/>
    <property type="match status" value="1"/>
</dbReference>
<feature type="domain" description="Probable treble clef zinc finger fungi" evidence="2">
    <location>
        <begin position="67"/>
        <end position="100"/>
    </location>
</feature>
<gene>
    <name evidence="3" type="ORF">G7Y89_g4192</name>
</gene>
<dbReference type="Pfam" id="PF26648">
    <property type="entry name" value="zf_Tbcl_4"/>
    <property type="match status" value="1"/>
</dbReference>
<dbReference type="AlphaFoldDB" id="A0A8H4RRC5"/>
<organism evidence="3 4">
    <name type="scientific">Cudoniella acicularis</name>
    <dbReference type="NCBI Taxonomy" id="354080"/>
    <lineage>
        <taxon>Eukaryota</taxon>
        <taxon>Fungi</taxon>
        <taxon>Dikarya</taxon>
        <taxon>Ascomycota</taxon>
        <taxon>Pezizomycotina</taxon>
        <taxon>Leotiomycetes</taxon>
        <taxon>Helotiales</taxon>
        <taxon>Tricladiaceae</taxon>
        <taxon>Cudoniella</taxon>
    </lineage>
</organism>